<gene>
    <name evidence="2" type="ORF">g.17695</name>
</gene>
<sequence>MDETGSSSRLTYLLCCLKNKCLVNEEIVLMDCDKEDECSIDTSGMTTGMSNVILNEPMRVQHSDNQTNHKTANKPLSGDMAIRPIGKRFLSHVFSRQPMNEQSIISNCTVTGDHQHQTQSHDKPRNVDLGLHNNGGVQVSSRRRVQWLEEVRVVHVQYREDGGSEICGVSSEKLRDPCPTYVPYRASSHERLHPDTKYFCAK</sequence>
<feature type="region of interest" description="Disordered" evidence="1">
    <location>
        <begin position="112"/>
        <end position="135"/>
    </location>
</feature>
<feature type="compositionally biased region" description="Basic and acidic residues" evidence="1">
    <location>
        <begin position="113"/>
        <end position="126"/>
    </location>
</feature>
<reference evidence="2" key="1">
    <citation type="submission" date="2015-11" db="EMBL/GenBank/DDBJ databases">
        <title>De novo transcriptome assembly of four potential Pierce s Disease insect vectors from Arizona vineyards.</title>
        <authorList>
            <person name="Tassone E.E."/>
        </authorList>
    </citation>
    <scope>NUCLEOTIDE SEQUENCE</scope>
</reference>
<dbReference type="EMBL" id="GECZ01005652">
    <property type="protein sequence ID" value="JAS64117.1"/>
    <property type="molecule type" value="Transcribed_RNA"/>
</dbReference>
<name>A0A1B6GNX1_9HEMI</name>
<evidence type="ECO:0000313" key="2">
    <source>
        <dbReference type="EMBL" id="JAS64117.1"/>
    </source>
</evidence>
<protein>
    <submittedName>
        <fullName evidence="2">Uncharacterized protein</fullName>
    </submittedName>
</protein>
<accession>A0A1B6GNX1</accession>
<dbReference type="AlphaFoldDB" id="A0A1B6GNX1"/>
<proteinExistence type="predicted"/>
<organism evidence="2">
    <name type="scientific">Cuerna arida</name>
    <dbReference type="NCBI Taxonomy" id="1464854"/>
    <lineage>
        <taxon>Eukaryota</taxon>
        <taxon>Metazoa</taxon>
        <taxon>Ecdysozoa</taxon>
        <taxon>Arthropoda</taxon>
        <taxon>Hexapoda</taxon>
        <taxon>Insecta</taxon>
        <taxon>Pterygota</taxon>
        <taxon>Neoptera</taxon>
        <taxon>Paraneoptera</taxon>
        <taxon>Hemiptera</taxon>
        <taxon>Auchenorrhyncha</taxon>
        <taxon>Membracoidea</taxon>
        <taxon>Cicadellidae</taxon>
        <taxon>Cicadellinae</taxon>
        <taxon>Proconiini</taxon>
        <taxon>Cuerna</taxon>
    </lineage>
</organism>
<evidence type="ECO:0000256" key="1">
    <source>
        <dbReference type="SAM" id="MobiDB-lite"/>
    </source>
</evidence>